<keyword evidence="1" id="KW-1133">Transmembrane helix</keyword>
<evidence type="ECO:0000313" key="2">
    <source>
        <dbReference type="EMBL" id="JAS09883.1"/>
    </source>
</evidence>
<reference evidence="2" key="1">
    <citation type="submission" date="2015-12" db="EMBL/GenBank/DDBJ databases">
        <title>De novo transcriptome assembly of four potential Pierce s Disease insect vectors from Arizona vineyards.</title>
        <authorList>
            <person name="Tassone E.E."/>
        </authorList>
    </citation>
    <scope>NUCLEOTIDE SEQUENCE</scope>
</reference>
<organism evidence="2">
    <name type="scientific">Clastoptera arizonana</name>
    <name type="common">Arizona spittle bug</name>
    <dbReference type="NCBI Taxonomy" id="38151"/>
    <lineage>
        <taxon>Eukaryota</taxon>
        <taxon>Metazoa</taxon>
        <taxon>Ecdysozoa</taxon>
        <taxon>Arthropoda</taxon>
        <taxon>Hexapoda</taxon>
        <taxon>Insecta</taxon>
        <taxon>Pterygota</taxon>
        <taxon>Neoptera</taxon>
        <taxon>Paraneoptera</taxon>
        <taxon>Hemiptera</taxon>
        <taxon>Auchenorrhyncha</taxon>
        <taxon>Cercopoidea</taxon>
        <taxon>Clastopteridae</taxon>
        <taxon>Clastoptera</taxon>
    </lineage>
</organism>
<name>A0A1B6C8S4_9HEMI</name>
<dbReference type="CDD" id="cd22829">
    <property type="entry name" value="Gal_Rha_Lectin_EVA1_EVA1C_rpt2"/>
    <property type="match status" value="1"/>
</dbReference>
<proteinExistence type="predicted"/>
<dbReference type="InterPro" id="IPR043159">
    <property type="entry name" value="Lectin_gal-bd_sf"/>
</dbReference>
<dbReference type="EMBL" id="GEDC01027415">
    <property type="protein sequence ID" value="JAS09883.1"/>
    <property type="molecule type" value="Transcribed_RNA"/>
</dbReference>
<keyword evidence="1" id="KW-0472">Membrane</keyword>
<gene>
    <name evidence="2" type="ORF">g.5045</name>
</gene>
<evidence type="ECO:0000256" key="1">
    <source>
        <dbReference type="SAM" id="Phobius"/>
    </source>
</evidence>
<protein>
    <submittedName>
        <fullName evidence="2">Uncharacterized protein</fullName>
    </submittedName>
</protein>
<dbReference type="AlphaFoldDB" id="A0A1B6C8S4"/>
<feature type="transmembrane region" description="Helical" evidence="1">
    <location>
        <begin position="137"/>
        <end position="158"/>
    </location>
</feature>
<keyword evidence="1" id="KW-0812">Transmembrane</keyword>
<dbReference type="Gene3D" id="2.60.120.740">
    <property type="match status" value="1"/>
</dbReference>
<dbReference type="PANTHER" id="PTHR46780">
    <property type="entry name" value="PROTEIN EVA-1"/>
    <property type="match status" value="1"/>
</dbReference>
<sequence>MREETCLVNHATETVMNLCHGKRQCTLSADVSTFGNPCHYQSRLYLKAVYTCVPRNVLQEKYDSRTEEDETVQVDGSQGRFELEEGSFPEGDIYSESPNMAVAGRRLNTSNVYVPSTSSPPLQRPASEDVFRDENKFIVYLIVCVSASMLSLVLILTVKRFCCHPPRPITTEKNYSEESQAETSIDLTTTSVMPIYAPVEHMPQYVPEREPVFHISNARTNHYYYG</sequence>
<accession>A0A1B6C8S4</accession>